<evidence type="ECO:0000256" key="1">
    <source>
        <dbReference type="ARBA" id="ARBA00001938"/>
    </source>
</evidence>
<dbReference type="CDD" id="cd06849">
    <property type="entry name" value="lipoyl_domain"/>
    <property type="match status" value="1"/>
</dbReference>
<dbReference type="InterPro" id="IPR050743">
    <property type="entry name" value="2-oxoacid_DH_E2_comp"/>
</dbReference>
<gene>
    <name evidence="10" type="ORF">J2Z34_001882</name>
</gene>
<evidence type="ECO:0000256" key="3">
    <source>
        <dbReference type="ARBA" id="ARBA00022679"/>
    </source>
</evidence>
<proteinExistence type="inferred from homology"/>
<dbReference type="RefSeq" id="WP_209459592.1">
    <property type="nucleotide sequence ID" value="NZ_JAGGKC010000014.1"/>
</dbReference>
<keyword evidence="4 6" id="KW-0450">Lipoyl</keyword>
<feature type="compositionally biased region" description="Basic and acidic residues" evidence="7">
    <location>
        <begin position="93"/>
        <end position="106"/>
    </location>
</feature>
<keyword evidence="11" id="KW-1185">Reference proteome</keyword>
<evidence type="ECO:0000256" key="4">
    <source>
        <dbReference type="ARBA" id="ARBA00022823"/>
    </source>
</evidence>
<evidence type="ECO:0000259" key="9">
    <source>
        <dbReference type="PROSITE" id="PS51826"/>
    </source>
</evidence>
<dbReference type="InterPro" id="IPR036625">
    <property type="entry name" value="E3-bd_dom_sf"/>
</dbReference>
<sequence>MAKLIVLPKLGLTMTEGTIARWYKQEGDEVKVGDILYDLETDKLTNEIEARNDGILRKIFIQEGEKAPCLAPVAIIAAADEDISDLMPGGTEPPKKEEAKAEEVKAAETPAPEAPKANAPASPAAKKLAKEKGIDIALVTGTGPGGRITIEDVEKYTPVQEAPPLKASPVAEKLAADKGIDLKDVPAEGRIMKADVEKLIPKSEAVAEERVKMTGMRKVIAKRMSESWNTCPTVTFDISVDITNMDHLRELLKKEEVPVSYTDIIAFMASRTLLEFPLVNSSIDGTDIIMKKYVNLGIAVALDDGLLVPVIKDADKKGLKELSNELRLLATDARAGRLGPDSLTGGTFTITNLGMFGIESFSPIINLPEVAILGVNAIREVVVPDCCGFTTKKFMGLSLTADHRVVDGSVAAQFLARLRKKLENPALLFI</sequence>
<evidence type="ECO:0000259" key="8">
    <source>
        <dbReference type="PROSITE" id="PS50968"/>
    </source>
</evidence>
<dbReference type="InterPro" id="IPR023213">
    <property type="entry name" value="CAT-like_dom_sf"/>
</dbReference>
<dbReference type="InterPro" id="IPR011053">
    <property type="entry name" value="Single_hybrid_motif"/>
</dbReference>
<dbReference type="PANTHER" id="PTHR43178">
    <property type="entry name" value="DIHYDROLIPOAMIDE ACETYLTRANSFERASE COMPONENT OF PYRUVATE DEHYDROGENASE COMPLEX"/>
    <property type="match status" value="1"/>
</dbReference>
<dbReference type="Proteomes" id="UP001519271">
    <property type="component" value="Unassembled WGS sequence"/>
</dbReference>
<name>A0ABS4G4B7_9CLOT</name>
<dbReference type="Gene3D" id="2.40.50.100">
    <property type="match status" value="1"/>
</dbReference>
<dbReference type="PROSITE" id="PS50968">
    <property type="entry name" value="BIOTINYL_LIPOYL"/>
    <property type="match status" value="1"/>
</dbReference>
<evidence type="ECO:0000256" key="2">
    <source>
        <dbReference type="ARBA" id="ARBA00007317"/>
    </source>
</evidence>
<evidence type="ECO:0000313" key="11">
    <source>
        <dbReference type="Proteomes" id="UP001519271"/>
    </source>
</evidence>
<organism evidence="10 11">
    <name type="scientific">Youngiibacter multivorans</name>
    <dbReference type="NCBI Taxonomy" id="937251"/>
    <lineage>
        <taxon>Bacteria</taxon>
        <taxon>Bacillati</taxon>
        <taxon>Bacillota</taxon>
        <taxon>Clostridia</taxon>
        <taxon>Eubacteriales</taxon>
        <taxon>Clostridiaceae</taxon>
        <taxon>Youngiibacter</taxon>
    </lineage>
</organism>
<dbReference type="SUPFAM" id="SSF52777">
    <property type="entry name" value="CoA-dependent acyltransferases"/>
    <property type="match status" value="1"/>
</dbReference>
<dbReference type="Gene3D" id="3.30.559.10">
    <property type="entry name" value="Chloramphenicol acetyltransferase-like domain"/>
    <property type="match status" value="1"/>
</dbReference>
<dbReference type="InterPro" id="IPR004167">
    <property type="entry name" value="PSBD"/>
</dbReference>
<protein>
    <recommendedName>
        <fullName evidence="6">Dihydrolipoamide acetyltransferase component of pyruvate dehydrogenase complex</fullName>
        <ecNumber evidence="6">2.3.1.-</ecNumber>
    </recommendedName>
</protein>
<dbReference type="PANTHER" id="PTHR43178:SF5">
    <property type="entry name" value="LIPOAMIDE ACYLTRANSFERASE COMPONENT OF BRANCHED-CHAIN ALPHA-KETO ACID DEHYDROGENASE COMPLEX, MITOCHONDRIAL"/>
    <property type="match status" value="1"/>
</dbReference>
<comment type="cofactor">
    <cofactor evidence="1 6">
        <name>(R)-lipoate</name>
        <dbReference type="ChEBI" id="CHEBI:83088"/>
    </cofactor>
</comment>
<dbReference type="EC" id="2.3.1.-" evidence="6"/>
<feature type="domain" description="Lipoyl-binding" evidence="8">
    <location>
        <begin position="2"/>
        <end position="77"/>
    </location>
</feature>
<feature type="compositionally biased region" description="Low complexity" evidence="7">
    <location>
        <begin position="107"/>
        <end position="126"/>
    </location>
</feature>
<evidence type="ECO:0000256" key="7">
    <source>
        <dbReference type="SAM" id="MobiDB-lite"/>
    </source>
</evidence>
<dbReference type="Pfam" id="PF02817">
    <property type="entry name" value="E3_binding"/>
    <property type="match status" value="2"/>
</dbReference>
<evidence type="ECO:0000313" key="10">
    <source>
        <dbReference type="EMBL" id="MBP1919393.1"/>
    </source>
</evidence>
<dbReference type="InterPro" id="IPR000089">
    <property type="entry name" value="Biotin_lipoyl"/>
</dbReference>
<feature type="domain" description="Peripheral subunit-binding (PSBD)" evidence="9">
    <location>
        <begin position="120"/>
        <end position="157"/>
    </location>
</feature>
<dbReference type="SUPFAM" id="SSF47005">
    <property type="entry name" value="Peripheral subunit-binding domain of 2-oxo acid dehydrogenase complex"/>
    <property type="match status" value="2"/>
</dbReference>
<dbReference type="SUPFAM" id="SSF51230">
    <property type="entry name" value="Single hybrid motif"/>
    <property type="match status" value="1"/>
</dbReference>
<dbReference type="PROSITE" id="PS51826">
    <property type="entry name" value="PSBD"/>
    <property type="match status" value="2"/>
</dbReference>
<dbReference type="InterPro" id="IPR001078">
    <property type="entry name" value="2-oxoacid_DH_actylTfrase"/>
</dbReference>
<comment type="similarity">
    <text evidence="2 6">Belongs to the 2-oxoacid dehydrogenase family.</text>
</comment>
<feature type="region of interest" description="Disordered" evidence="7">
    <location>
        <begin position="84"/>
        <end position="126"/>
    </location>
</feature>
<evidence type="ECO:0000256" key="5">
    <source>
        <dbReference type="ARBA" id="ARBA00023315"/>
    </source>
</evidence>
<evidence type="ECO:0000256" key="6">
    <source>
        <dbReference type="RuleBase" id="RU003423"/>
    </source>
</evidence>
<keyword evidence="5 6" id="KW-0012">Acyltransferase</keyword>
<feature type="domain" description="Peripheral subunit-binding (PSBD)" evidence="9">
    <location>
        <begin position="166"/>
        <end position="200"/>
    </location>
</feature>
<dbReference type="Pfam" id="PF00198">
    <property type="entry name" value="2-oxoacid_dh"/>
    <property type="match status" value="1"/>
</dbReference>
<dbReference type="GO" id="GO:0004742">
    <property type="term" value="F:dihydrolipoyllysine-residue acetyltransferase activity"/>
    <property type="evidence" value="ECO:0007669"/>
    <property type="project" value="UniProtKB-EC"/>
</dbReference>
<accession>A0ABS4G4B7</accession>
<dbReference type="Pfam" id="PF00364">
    <property type="entry name" value="Biotin_lipoyl"/>
    <property type="match status" value="1"/>
</dbReference>
<reference evidence="10 11" key="1">
    <citation type="submission" date="2021-03" db="EMBL/GenBank/DDBJ databases">
        <title>Genomic Encyclopedia of Type Strains, Phase IV (KMG-IV): sequencing the most valuable type-strain genomes for metagenomic binning, comparative biology and taxonomic classification.</title>
        <authorList>
            <person name="Goeker M."/>
        </authorList>
    </citation>
    <scope>NUCLEOTIDE SEQUENCE [LARGE SCALE GENOMIC DNA]</scope>
    <source>
        <strain evidence="10 11">DSM 6139</strain>
    </source>
</reference>
<dbReference type="Gene3D" id="4.10.320.10">
    <property type="entry name" value="E3-binding domain"/>
    <property type="match status" value="2"/>
</dbReference>
<comment type="caution">
    <text evidence="10">The sequence shown here is derived from an EMBL/GenBank/DDBJ whole genome shotgun (WGS) entry which is preliminary data.</text>
</comment>
<dbReference type="EMBL" id="JAGGKC010000014">
    <property type="protein sequence ID" value="MBP1919393.1"/>
    <property type="molecule type" value="Genomic_DNA"/>
</dbReference>
<keyword evidence="10" id="KW-0670">Pyruvate</keyword>
<keyword evidence="3 6" id="KW-0808">Transferase</keyword>